<evidence type="ECO:0000256" key="1">
    <source>
        <dbReference type="ARBA" id="ARBA00022737"/>
    </source>
</evidence>
<proteinExistence type="predicted"/>
<keyword evidence="3" id="KW-0472">Membrane</keyword>
<dbReference type="InterPro" id="IPR011990">
    <property type="entry name" value="TPR-like_helical_dom_sf"/>
</dbReference>
<feature type="repeat" description="PPR" evidence="2">
    <location>
        <begin position="354"/>
        <end position="388"/>
    </location>
</feature>
<dbReference type="Pfam" id="PF13041">
    <property type="entry name" value="PPR_2"/>
    <property type="match status" value="1"/>
</dbReference>
<feature type="transmembrane region" description="Helical" evidence="3">
    <location>
        <begin position="405"/>
        <end position="422"/>
    </location>
</feature>
<dbReference type="EMBL" id="CAUJNA010003268">
    <property type="protein sequence ID" value="CAJ1397503.1"/>
    <property type="molecule type" value="Genomic_DNA"/>
</dbReference>
<feature type="repeat" description="PPR" evidence="2">
    <location>
        <begin position="44"/>
        <end position="78"/>
    </location>
</feature>
<comment type="caution">
    <text evidence="4">The sequence shown here is derived from an EMBL/GenBank/DDBJ whole genome shotgun (WGS) entry which is preliminary data.</text>
</comment>
<dbReference type="Pfam" id="PF01535">
    <property type="entry name" value="PPR"/>
    <property type="match status" value="1"/>
</dbReference>
<dbReference type="NCBIfam" id="TIGR00756">
    <property type="entry name" value="PPR"/>
    <property type="match status" value="1"/>
</dbReference>
<dbReference type="PANTHER" id="PTHR47447:SF17">
    <property type="entry name" value="OS12G0638900 PROTEIN"/>
    <property type="match status" value="1"/>
</dbReference>
<dbReference type="PANTHER" id="PTHR47447">
    <property type="entry name" value="OS03G0856100 PROTEIN"/>
    <property type="match status" value="1"/>
</dbReference>
<evidence type="ECO:0008006" key="6">
    <source>
        <dbReference type="Google" id="ProtNLM"/>
    </source>
</evidence>
<feature type="repeat" description="PPR" evidence="2">
    <location>
        <begin position="319"/>
        <end position="353"/>
    </location>
</feature>
<dbReference type="PROSITE" id="PS51375">
    <property type="entry name" value="PPR"/>
    <property type="match status" value="3"/>
</dbReference>
<dbReference type="Gene3D" id="1.25.40.10">
    <property type="entry name" value="Tetratricopeptide repeat domain"/>
    <property type="match status" value="2"/>
</dbReference>
<evidence type="ECO:0000256" key="2">
    <source>
        <dbReference type="PROSITE-ProRule" id="PRU00708"/>
    </source>
</evidence>
<keyword evidence="5" id="KW-1185">Reference proteome</keyword>
<accession>A0AA36J0T9</accession>
<dbReference type="Proteomes" id="UP001178507">
    <property type="component" value="Unassembled WGS sequence"/>
</dbReference>
<gene>
    <name evidence="4" type="ORF">EVOR1521_LOCUS21506</name>
</gene>
<dbReference type="InterPro" id="IPR002885">
    <property type="entry name" value="PPR_rpt"/>
</dbReference>
<evidence type="ECO:0000313" key="4">
    <source>
        <dbReference type="EMBL" id="CAJ1397503.1"/>
    </source>
</evidence>
<keyword evidence="1" id="KW-0677">Repeat</keyword>
<feature type="transmembrane region" description="Helical" evidence="3">
    <location>
        <begin position="712"/>
        <end position="735"/>
    </location>
</feature>
<sequence>MSRCEAHPAQRRWVLALAQAERRTGPSRAVSWTAALLQLKGLRNAVCFNITAGSCQKARQWRRSISLFEEMPQRGVRTDLVSLNTLAFTAWRGALLLLEAAAVSQLQQDQRTFNAPMVKGHWRLAPHLVSRMAREALTPDLVSHSRCLAAPWCLSFHHLGRLGRPDVVCWGAATAAAQWVQALRVLARMASLAVRPDMASFGAAAQAAWRWATALLEDLRWQSLRADRAFFRGLFPDSGWHRSLALLGHAEAAGLPSDAAMLSSCMRTCGEGGWPVALHLAWHGRLDQIGLGAALAAFASCQQWQRALLLLTESPVLLDEVSFNSALAACEKASQWREAMELFHLMQRSQVAPSATTYSSAIKACGNVSRWAISLALLEEMKDAGVLADAACYNSAMGSQDERGWGWWRALALFAGLAAVSLRPSARSKTTVLSAVGAPWALALAMEKESLQSFNAAMTACEKAGQWQYATWLLVGMQLVQVLPDAISTTAAAGTSLRWEATLVWRERFQLQEVDPSALIAACGRSLGWLEALYFLRRPRAGEATLMARNAAISAVGPRWQLGLLGVQEAQGDEITFTAALSACEQAAQPALELALAELPPAQAAQAAQRAELPPEAAQLPVARRSKVEPCRSAGGARGLETSCQDGCVESSMGQICFEADPSSATQEEHWQYVGEGKGAYGTMNQIQYVGYGAGAWDREEVTTYKGYRCRFIWVSLCSFLLLLAVCLLLLAYFWPSWWVGTDLGHSDHQLQIHDCNLGLDNWKQLWNKEKQVYCCNLRNVGCTPQGDTGVETQVVRQTHYVTRVHRIPEPVPRPVPVPEKHVVLHHVYVPDRPFDCEAGYGDWQHQWNTKQQRYCCFLVKRACPVKVVTHDRYITVTKVKMVPKTIQMEKPKDKHVVVPKYVPVRLPVDPIHLPVPMPPQTVYKTISHEQYIKVPVIRIYHHTEHEHHEHEHEHHFDCDAGYSNWYFGWSNSKKKWCCEQVSRGCPGTWHGSFHLETHMTKETGHATGRIYDCNAGISNWLHGWSDSKKIWCCEKENRGCVPHHCDGDVGAWTAAKRSWCCGNFQKGCAATTLSPLKCHAPCTHAGETATCLERIHWTRDNVFQGKNNACGQAYSQVQVECSICRACSIQEAQCSVHVATSLPFDCNAALQNFFRAWAPEKKQWCCTKQGKGCEGTTPPQVDPGFGMVWKRVQVNGYWTWTAVHGDHVSLPYDCHAGLAGFQQGWSQGKKAWCCANQHLGCGGSGANGGMHVEHTVVIGGGGAGGGAGGGGAGGSASGGFAGAGASASLAPPGAASGGMMWHWASSGGSWHWVQIPIHGELPFDCNAGISRWQTGWSSPKKHWCCHNMGKGCL</sequence>
<reference evidence="4" key="1">
    <citation type="submission" date="2023-08" db="EMBL/GenBank/DDBJ databases">
        <authorList>
            <person name="Chen Y."/>
            <person name="Shah S."/>
            <person name="Dougan E. K."/>
            <person name="Thang M."/>
            <person name="Chan C."/>
        </authorList>
    </citation>
    <scope>NUCLEOTIDE SEQUENCE</scope>
</reference>
<protein>
    <recommendedName>
        <fullName evidence="6">Pentatricopeptide repeat-containing protein, chloroplastic</fullName>
    </recommendedName>
</protein>
<keyword evidence="3" id="KW-0812">Transmembrane</keyword>
<name>A0AA36J0T9_9DINO</name>
<evidence type="ECO:0000313" key="5">
    <source>
        <dbReference type="Proteomes" id="UP001178507"/>
    </source>
</evidence>
<keyword evidence="3" id="KW-1133">Transmembrane helix</keyword>
<evidence type="ECO:0000256" key="3">
    <source>
        <dbReference type="SAM" id="Phobius"/>
    </source>
</evidence>
<organism evidence="4 5">
    <name type="scientific">Effrenium voratum</name>
    <dbReference type="NCBI Taxonomy" id="2562239"/>
    <lineage>
        <taxon>Eukaryota</taxon>
        <taxon>Sar</taxon>
        <taxon>Alveolata</taxon>
        <taxon>Dinophyceae</taxon>
        <taxon>Suessiales</taxon>
        <taxon>Symbiodiniaceae</taxon>
        <taxon>Effrenium</taxon>
    </lineage>
</organism>